<evidence type="ECO:0000313" key="1">
    <source>
        <dbReference type="EMBL" id="MFD1464643.1"/>
    </source>
</evidence>
<evidence type="ECO:0000313" key="2">
    <source>
        <dbReference type="Proteomes" id="UP001597244"/>
    </source>
</evidence>
<evidence type="ECO:0008006" key="3">
    <source>
        <dbReference type="Google" id="ProtNLM"/>
    </source>
</evidence>
<sequence>MIIRELNSDDVTLMRQIINTCDFDDQCVQPNLTRADVIDQFERSFKFDDWVPLIFYDARAMPLGCVLLGVSVEGRQLSFVSGIFAINSVVSSFQDLLKWLAIQYSGYELVVSLRSHNHQLVDFLKSIQHKPAFTAKVVQWQSEQVSQGTAQKLSSCTRSEFEAISQWYDAEFSDTFWNSRRILTQFEQWEIFMLQRHQRVSEFVGGCYSEKRAIFEVFATYSTADLRTVFEALNQQLIKQHVTSGIWMLDETSREYQQIDQLLAPKEPWPSYFEFVWHF</sequence>
<gene>
    <name evidence="1" type="ORF">ACFQ4L_00865</name>
</gene>
<dbReference type="RefSeq" id="WP_125576886.1">
    <property type="nucleotide sequence ID" value="NZ_JBHTOF010000014.1"/>
</dbReference>
<proteinExistence type="predicted"/>
<dbReference type="EMBL" id="JBHTOF010000014">
    <property type="protein sequence ID" value="MFD1464643.1"/>
    <property type="molecule type" value="Genomic_DNA"/>
</dbReference>
<protein>
    <recommendedName>
        <fullName evidence="3">GNAT family N-acetyltransferase</fullName>
    </recommendedName>
</protein>
<dbReference type="Proteomes" id="UP001597244">
    <property type="component" value="Unassembled WGS sequence"/>
</dbReference>
<reference evidence="2" key="1">
    <citation type="journal article" date="2019" name="Int. J. Syst. Evol. Microbiol.">
        <title>The Global Catalogue of Microorganisms (GCM) 10K type strain sequencing project: providing services to taxonomists for standard genome sequencing and annotation.</title>
        <authorList>
            <consortium name="The Broad Institute Genomics Platform"/>
            <consortium name="The Broad Institute Genome Sequencing Center for Infectious Disease"/>
            <person name="Wu L."/>
            <person name="Ma J."/>
        </authorList>
    </citation>
    <scope>NUCLEOTIDE SEQUENCE [LARGE SCALE GENOMIC DNA]</scope>
    <source>
        <strain evidence="2">CCM 8951</strain>
    </source>
</reference>
<comment type="caution">
    <text evidence="1">The sequence shown here is derived from an EMBL/GenBank/DDBJ whole genome shotgun (WGS) entry which is preliminary data.</text>
</comment>
<name>A0ABW4DLI7_9LACO</name>
<accession>A0ABW4DLI7</accession>
<keyword evidence="2" id="KW-1185">Reference proteome</keyword>
<organism evidence="1 2">
    <name type="scientific">Lapidilactobacillus mulanensis</name>
    <dbReference type="NCBI Taxonomy" id="2485999"/>
    <lineage>
        <taxon>Bacteria</taxon>
        <taxon>Bacillati</taxon>
        <taxon>Bacillota</taxon>
        <taxon>Bacilli</taxon>
        <taxon>Lactobacillales</taxon>
        <taxon>Lactobacillaceae</taxon>
        <taxon>Lapidilactobacillus</taxon>
    </lineage>
</organism>